<dbReference type="SMART" id="SM01217">
    <property type="entry name" value="Fn3_like"/>
    <property type="match status" value="1"/>
</dbReference>
<comment type="caution">
    <text evidence="5">The sequence shown here is derived from an EMBL/GenBank/DDBJ whole genome shotgun (WGS) entry which is preliminary data.</text>
</comment>
<evidence type="ECO:0000259" key="4">
    <source>
        <dbReference type="PROSITE" id="PS51820"/>
    </source>
</evidence>
<organism evidence="5 6">
    <name type="scientific">Sphingomonas endophytica</name>
    <dbReference type="NCBI Taxonomy" id="869719"/>
    <lineage>
        <taxon>Bacteria</taxon>
        <taxon>Pseudomonadati</taxon>
        <taxon>Pseudomonadota</taxon>
        <taxon>Alphaproteobacteria</taxon>
        <taxon>Sphingomonadales</taxon>
        <taxon>Sphingomonadaceae</taxon>
        <taxon>Sphingomonas</taxon>
    </lineage>
</organism>
<proteinExistence type="inferred from homology"/>
<keyword evidence="3 5" id="KW-0378">Hydrolase</keyword>
<keyword evidence="2" id="KW-0732">Signal</keyword>
<dbReference type="SMART" id="SM00758">
    <property type="entry name" value="PA14"/>
    <property type="match status" value="1"/>
</dbReference>
<dbReference type="PROSITE" id="PS51820">
    <property type="entry name" value="PA14"/>
    <property type="match status" value="1"/>
</dbReference>
<dbReference type="InterPro" id="IPR036881">
    <property type="entry name" value="Glyco_hydro_3_C_sf"/>
</dbReference>
<dbReference type="Gene3D" id="3.20.20.300">
    <property type="entry name" value="Glycoside hydrolase, family 3, N-terminal domain"/>
    <property type="match status" value="1"/>
</dbReference>
<dbReference type="InterPro" id="IPR017853">
    <property type="entry name" value="GH"/>
</dbReference>
<dbReference type="InterPro" id="IPR044993">
    <property type="entry name" value="BXL"/>
</dbReference>
<dbReference type="PANTHER" id="PTHR42721">
    <property type="entry name" value="SUGAR HYDROLASE-RELATED"/>
    <property type="match status" value="1"/>
</dbReference>
<dbReference type="SUPFAM" id="SSF52279">
    <property type="entry name" value="Beta-D-glucan exohydrolase, C-terminal domain"/>
    <property type="match status" value="1"/>
</dbReference>
<reference evidence="5 6" key="2">
    <citation type="submission" date="2020-08" db="EMBL/GenBank/DDBJ databases">
        <authorList>
            <person name="Partida-Martinez L."/>
            <person name="Huntemann M."/>
            <person name="Clum A."/>
            <person name="Wang J."/>
            <person name="Palaniappan K."/>
            <person name="Ritter S."/>
            <person name="Chen I.-M."/>
            <person name="Stamatis D."/>
            <person name="Reddy T."/>
            <person name="O'Malley R."/>
            <person name="Daum C."/>
            <person name="Shapiro N."/>
            <person name="Ivanova N."/>
            <person name="Kyrpides N."/>
            <person name="Woyke T."/>
        </authorList>
    </citation>
    <scope>NUCLEOTIDE SEQUENCE [LARGE SCALE GENOMIC DNA]</scope>
    <source>
        <strain evidence="5 6">AS3.13</strain>
    </source>
</reference>
<dbReference type="Proteomes" id="UP000522313">
    <property type="component" value="Unassembled WGS sequence"/>
</dbReference>
<dbReference type="Pfam" id="PF01915">
    <property type="entry name" value="Glyco_hydro_3_C"/>
    <property type="match status" value="1"/>
</dbReference>
<dbReference type="InterPro" id="IPR011658">
    <property type="entry name" value="PA14_dom"/>
</dbReference>
<dbReference type="GO" id="GO:0009044">
    <property type="term" value="F:xylan 1,4-beta-xylosidase activity"/>
    <property type="evidence" value="ECO:0007669"/>
    <property type="project" value="InterPro"/>
</dbReference>
<evidence type="ECO:0000256" key="3">
    <source>
        <dbReference type="ARBA" id="ARBA00022801"/>
    </source>
</evidence>
<evidence type="ECO:0000256" key="1">
    <source>
        <dbReference type="ARBA" id="ARBA00005336"/>
    </source>
</evidence>
<dbReference type="SUPFAM" id="SSF56988">
    <property type="entry name" value="Anthrax protective antigen"/>
    <property type="match status" value="1"/>
</dbReference>
<dbReference type="InterPro" id="IPR026891">
    <property type="entry name" value="Fn3-like"/>
</dbReference>
<dbReference type="EMBL" id="JACHBT010000014">
    <property type="protein sequence ID" value="MBB6505668.1"/>
    <property type="molecule type" value="Genomic_DNA"/>
</dbReference>
<dbReference type="Gene3D" id="2.60.40.10">
    <property type="entry name" value="Immunoglobulins"/>
    <property type="match status" value="1"/>
</dbReference>
<dbReference type="InterPro" id="IPR036962">
    <property type="entry name" value="Glyco_hydro_3_N_sf"/>
</dbReference>
<dbReference type="GO" id="GO:0045493">
    <property type="term" value="P:xylan catabolic process"/>
    <property type="evidence" value="ECO:0007669"/>
    <property type="project" value="InterPro"/>
</dbReference>
<dbReference type="PRINTS" id="PR00133">
    <property type="entry name" value="GLHYDRLASE3"/>
</dbReference>
<dbReference type="InterPro" id="IPR013783">
    <property type="entry name" value="Ig-like_fold"/>
</dbReference>
<dbReference type="AlphaFoldDB" id="A0A7X0MQN4"/>
<dbReference type="GO" id="GO:0031222">
    <property type="term" value="P:arabinan catabolic process"/>
    <property type="evidence" value="ECO:0007669"/>
    <property type="project" value="TreeGrafter"/>
</dbReference>
<gene>
    <name evidence="5" type="ORF">F4693_002663</name>
</gene>
<dbReference type="Pfam" id="PF07691">
    <property type="entry name" value="PA14"/>
    <property type="match status" value="1"/>
</dbReference>
<evidence type="ECO:0000256" key="2">
    <source>
        <dbReference type="ARBA" id="ARBA00022729"/>
    </source>
</evidence>
<dbReference type="InterPro" id="IPR002772">
    <property type="entry name" value="Glyco_hydro_3_C"/>
</dbReference>
<dbReference type="EC" id="3.2.1.21" evidence="5"/>
<sequence length="858" mass="91064">MLTLLLMAAQADTSAAPAIEQAIAAMTIEEKAAQLGNAAPALPRADLPAYDYWSEGLHGLARNGVATVFPQAIGLAATWDVDLLRRVGDVVSTEARAKFNALPRGADRPRFAGLHLWSPNINIFRDPRWGRGQETYGEDPYLAGRLGVAFVQGVQGPDAAHPKAIATPKHFAVHSGPEAGRNAFDVDVSPRDMAETYTPAFRRALTEGGALSTMCAYNAIHGVPACASASLLNEQARARWKFGGMIVSDCDAVGYIESFHNYRLDVPSAAAAALRAGTDLDCGPSYDALPEAVRRGLVTESEIDTALRRVLGSRAALGIAFGRQGRWDRIRPAQVDSRPHRDLALEAAEKSLVLLTNKDRLPLRPGLRLAVVGANADALDVLEANYHGTAAAPVTPLQGIRERFGTANVRYAQGGILAEGIAVPVPETALSADGRPGLRGEYFRGRTPQGRPVLTRQDRVIDFDWDRAPPAPGLTDRDYAVRWRGRLTPPGPGTYRLRIEVPRCFDCDGHDPVRLWIDGAPVIADAGRDDGVEAAVTFADTRPHDLRVELDHVSADGGIGLRWIAPAPAQLAEAVAAANDADVVIAFVGLSPALEGEALRLDVPGFVGGDRTKIELPEPQRALLTALATTGKPLVVVQMSGAAIADPWTKAQAAAAVAAWYPGQAGGTAIARLLAGDINPSGRLPVTFYAATRDMPAYIDYSMKNRTYRFFTGTPLYPFGHGLSYTRFGYAAAGPAAVSVAAGSGLDVAIRVTNSGPRAGEAVVQAYLAPTAPQAQGRTVPVLQRQLVGFRRVALAPGEHRIVRLAIEPRALSSVARDGTRTIVPGAYRLFIGGGQPGDADGLWTTVTITGTAVVQPE</sequence>
<protein>
    <submittedName>
        <fullName evidence="5">Beta-glucosidase</fullName>
        <ecNumber evidence="5">3.2.1.21</ecNumber>
    </submittedName>
</protein>
<comment type="similarity">
    <text evidence="1">Belongs to the glycosyl hydrolase 3 family.</text>
</comment>
<evidence type="ECO:0000313" key="6">
    <source>
        <dbReference type="Proteomes" id="UP000522313"/>
    </source>
</evidence>
<dbReference type="Pfam" id="PF14310">
    <property type="entry name" value="Fn3-like"/>
    <property type="match status" value="1"/>
</dbReference>
<dbReference type="Pfam" id="PF00933">
    <property type="entry name" value="Glyco_hydro_3"/>
    <property type="match status" value="1"/>
</dbReference>
<dbReference type="InterPro" id="IPR001764">
    <property type="entry name" value="Glyco_hydro_3_N"/>
</dbReference>
<dbReference type="Gene3D" id="3.40.50.1700">
    <property type="entry name" value="Glycoside hydrolase family 3 C-terminal domain"/>
    <property type="match status" value="2"/>
</dbReference>
<keyword evidence="5" id="KW-0326">Glycosidase</keyword>
<reference evidence="5 6" key="1">
    <citation type="submission" date="2020-08" db="EMBL/GenBank/DDBJ databases">
        <title>The Agave Microbiome: Exploring the role of microbial communities in plant adaptations to desert environments.</title>
        <authorList>
            <person name="Partida-Martinez L.P."/>
        </authorList>
    </citation>
    <scope>NUCLEOTIDE SEQUENCE [LARGE SCALE GENOMIC DNA]</scope>
    <source>
        <strain evidence="5 6">AS3.13</strain>
    </source>
</reference>
<accession>A0A7X0MQN4</accession>
<dbReference type="RefSeq" id="WP_184506577.1">
    <property type="nucleotide sequence ID" value="NZ_JACHBT010000014.1"/>
</dbReference>
<dbReference type="PANTHER" id="PTHR42721:SF3">
    <property type="entry name" value="BETA-D-XYLOSIDASE 5-RELATED"/>
    <property type="match status" value="1"/>
</dbReference>
<name>A0A7X0MQN4_9SPHN</name>
<dbReference type="GO" id="GO:0046556">
    <property type="term" value="F:alpha-L-arabinofuranosidase activity"/>
    <property type="evidence" value="ECO:0007669"/>
    <property type="project" value="TreeGrafter"/>
</dbReference>
<feature type="domain" description="PA14" evidence="4">
    <location>
        <begin position="433"/>
        <end position="579"/>
    </location>
</feature>
<dbReference type="GO" id="GO:0008422">
    <property type="term" value="F:beta-glucosidase activity"/>
    <property type="evidence" value="ECO:0007669"/>
    <property type="project" value="UniProtKB-EC"/>
</dbReference>
<evidence type="ECO:0000313" key="5">
    <source>
        <dbReference type="EMBL" id="MBB6505668.1"/>
    </source>
</evidence>
<dbReference type="InterPro" id="IPR037524">
    <property type="entry name" value="PA14/GLEYA"/>
</dbReference>
<dbReference type="SUPFAM" id="SSF51445">
    <property type="entry name" value="(Trans)glycosidases"/>
    <property type="match status" value="1"/>
</dbReference>